<comment type="catalytic activity">
    <reaction evidence="1 4">
        <text>3-dehydroquinate = 3-dehydroshikimate + H2O</text>
        <dbReference type="Rhea" id="RHEA:21096"/>
        <dbReference type="ChEBI" id="CHEBI:15377"/>
        <dbReference type="ChEBI" id="CHEBI:16630"/>
        <dbReference type="ChEBI" id="CHEBI:32364"/>
        <dbReference type="EC" id="4.2.1.10"/>
    </reaction>
</comment>
<dbReference type="InterPro" id="IPR001381">
    <property type="entry name" value="DHquinase_I"/>
</dbReference>
<organism evidence="5 6">
    <name type="scientific">Neglectibacter timonensis</name>
    <dbReference type="NCBI Taxonomy" id="1776382"/>
    <lineage>
        <taxon>Bacteria</taxon>
        <taxon>Bacillati</taxon>
        <taxon>Bacillota</taxon>
        <taxon>Clostridia</taxon>
        <taxon>Eubacteriales</taxon>
        <taxon>Oscillospiraceae</taxon>
        <taxon>Neglectibacter</taxon>
    </lineage>
</organism>
<comment type="caution">
    <text evidence="4">Lacks conserved residue(s) required for the propagation of feature annotation.</text>
</comment>
<feature type="binding site" evidence="4">
    <location>
        <position position="63"/>
    </location>
    <ligand>
        <name>3-dehydroquinate</name>
        <dbReference type="ChEBI" id="CHEBI:32364"/>
    </ligand>
</feature>
<dbReference type="RefSeq" id="WP_256192234.1">
    <property type="nucleotide sequence ID" value="NZ_CAJKKG010000003.1"/>
</dbReference>
<evidence type="ECO:0000256" key="1">
    <source>
        <dbReference type="ARBA" id="ARBA00001864"/>
    </source>
</evidence>
<dbReference type="Gene3D" id="3.20.20.70">
    <property type="entry name" value="Aldolase class I"/>
    <property type="match status" value="1"/>
</dbReference>
<evidence type="ECO:0000313" key="5">
    <source>
        <dbReference type="EMBL" id="MCQ4841107.1"/>
    </source>
</evidence>
<keyword evidence="4" id="KW-0028">Amino-acid biosynthesis</keyword>
<evidence type="ECO:0000313" key="6">
    <source>
        <dbReference type="Proteomes" id="UP001524473"/>
    </source>
</evidence>
<dbReference type="PANTHER" id="PTHR43699:SF1">
    <property type="entry name" value="3-DEHYDROQUINATE DEHYDRATASE"/>
    <property type="match status" value="1"/>
</dbReference>
<dbReference type="HAMAP" id="MF_00214">
    <property type="entry name" value="AroD"/>
    <property type="match status" value="1"/>
</dbReference>
<feature type="binding site" evidence="4">
    <location>
        <position position="215"/>
    </location>
    <ligand>
        <name>3-dehydroquinate</name>
        <dbReference type="ChEBI" id="CHEBI:32364"/>
    </ligand>
</feature>
<gene>
    <name evidence="4 5" type="primary">aroD</name>
    <name evidence="5" type="ORF">NE695_14425</name>
</gene>
<dbReference type="NCBIfam" id="TIGR01093">
    <property type="entry name" value="aroD"/>
    <property type="match status" value="1"/>
</dbReference>
<feature type="active site" description="Schiff-base intermediate with substrate" evidence="4">
    <location>
        <position position="151"/>
    </location>
</feature>
<dbReference type="SUPFAM" id="SSF51569">
    <property type="entry name" value="Aldolase"/>
    <property type="match status" value="1"/>
</dbReference>
<comment type="subunit">
    <text evidence="4">Homodimer.</text>
</comment>
<accession>A0ABT1S2E1</accession>
<feature type="binding site" evidence="4">
    <location>
        <position position="211"/>
    </location>
    <ligand>
        <name>3-dehydroquinate</name>
        <dbReference type="ChEBI" id="CHEBI:32364"/>
    </ligand>
</feature>
<comment type="caution">
    <text evidence="5">The sequence shown here is derived from an EMBL/GenBank/DDBJ whole genome shotgun (WGS) entry which is preliminary data.</text>
</comment>
<protein>
    <recommendedName>
        <fullName evidence="4">3-dehydroquinate dehydratase</fullName>
        <shortName evidence="4">3-dehydroquinase</shortName>
        <ecNumber evidence="4">4.2.1.10</ecNumber>
    </recommendedName>
    <alternativeName>
        <fullName evidence="4">Type I DHQase</fullName>
    </alternativeName>
    <alternativeName>
        <fullName evidence="4">Type I dehydroquinase</fullName>
        <shortName evidence="4">DHQ1</shortName>
    </alternativeName>
</protein>
<evidence type="ECO:0000256" key="4">
    <source>
        <dbReference type="HAMAP-Rule" id="MF_00214"/>
    </source>
</evidence>
<dbReference type="Pfam" id="PF01487">
    <property type="entry name" value="DHquinase_I"/>
    <property type="match status" value="1"/>
</dbReference>
<dbReference type="PANTHER" id="PTHR43699">
    <property type="entry name" value="3-DEHYDROQUINATE DEHYDRATASE"/>
    <property type="match status" value="1"/>
</dbReference>
<sequence>MPKIAIPLTGERLPALYEELEYVRALPADLLEWRADYYLGNLLEVPSLLRENVGEKPLLCTVRTRKEGGQAALTPEEYEAAVTALIGTGKFDLVDLELSCGQERLLRLLRLAHEGEMAVVISKHDFEKTPPEHEIFCTLLEMERLGAELPKYAVMPQNVRDVLALLSATERASREFGPVVTMSMGALGKISRASGAYFGSCITFAAGKNASAPGQISAEDLKAVLQDLDPAR</sequence>
<name>A0ABT1S2E1_9FIRM</name>
<comment type="pathway">
    <text evidence="4">Metabolic intermediate biosynthesis; chorismate biosynthesis; chorismate from D-erythrose 4-phosphate and phosphoenolpyruvate: step 3/7.</text>
</comment>
<dbReference type="Proteomes" id="UP001524473">
    <property type="component" value="Unassembled WGS sequence"/>
</dbReference>
<keyword evidence="4" id="KW-0057">Aromatic amino acid biosynthesis</keyword>
<dbReference type="CDD" id="cd00502">
    <property type="entry name" value="DHQase_I"/>
    <property type="match status" value="1"/>
</dbReference>
<reference evidence="5 6" key="1">
    <citation type="submission" date="2022-06" db="EMBL/GenBank/DDBJ databases">
        <title>Isolation of gut microbiota from human fecal samples.</title>
        <authorList>
            <person name="Pamer E.G."/>
            <person name="Barat B."/>
            <person name="Waligurski E."/>
            <person name="Medina S."/>
            <person name="Paddock L."/>
            <person name="Mostad J."/>
        </authorList>
    </citation>
    <scope>NUCLEOTIDE SEQUENCE [LARGE SCALE GENOMIC DNA]</scope>
    <source>
        <strain evidence="5 6">DFI.9.73</strain>
    </source>
</reference>
<feature type="binding site" evidence="4">
    <location>
        <position position="192"/>
    </location>
    <ligand>
        <name>3-dehydroquinate</name>
        <dbReference type="ChEBI" id="CHEBI:32364"/>
    </ligand>
</feature>
<keyword evidence="6" id="KW-1185">Reference proteome</keyword>
<dbReference type="GO" id="GO:0003855">
    <property type="term" value="F:3-dehydroquinate dehydratase activity"/>
    <property type="evidence" value="ECO:0007669"/>
    <property type="project" value="UniProtKB-EC"/>
</dbReference>
<dbReference type="InterPro" id="IPR013785">
    <property type="entry name" value="Aldolase_TIM"/>
</dbReference>
<evidence type="ECO:0000256" key="2">
    <source>
        <dbReference type="ARBA" id="ARBA00023239"/>
    </source>
</evidence>
<comment type="similarity">
    <text evidence="4">Belongs to the type-I 3-dehydroquinase family.</text>
</comment>
<proteinExistence type="inferred from homology"/>
<dbReference type="InterPro" id="IPR050146">
    <property type="entry name" value="Type-I_3-dehydroquinase"/>
</dbReference>
<keyword evidence="2 4" id="KW-0456">Lyase</keyword>
<feature type="active site" description="Proton donor/acceptor" evidence="4">
    <location>
        <position position="124"/>
    </location>
</feature>
<evidence type="ECO:0000256" key="3">
    <source>
        <dbReference type="ARBA" id="ARBA00023270"/>
    </source>
</evidence>
<dbReference type="EMBL" id="JANFZH010000038">
    <property type="protein sequence ID" value="MCQ4841107.1"/>
    <property type="molecule type" value="Genomic_DNA"/>
</dbReference>
<feature type="binding site" evidence="4">
    <location>
        <begin position="32"/>
        <end position="34"/>
    </location>
    <ligand>
        <name>3-dehydroquinate</name>
        <dbReference type="ChEBI" id="CHEBI:32364"/>
    </ligand>
</feature>
<comment type="function">
    <text evidence="4">Involved in the third step of the chorismate pathway, which leads to the biosynthesis of aromatic amino acids. Catalyzes the cis-dehydration of 3-dehydroquinate (DHQ) and introduces the first double bond of the aromatic ring to yield 3-dehydroshikimate.</text>
</comment>
<dbReference type="EC" id="4.2.1.10" evidence="4"/>
<keyword evidence="3 4" id="KW-0704">Schiff base</keyword>